<dbReference type="Gene3D" id="3.40.50.300">
    <property type="entry name" value="P-loop containing nucleotide triphosphate hydrolases"/>
    <property type="match status" value="1"/>
</dbReference>
<sequence length="367" mass="40953">MNEMPTCIGCGAQIQTDRPGELGYAPASSLDKEEIICQRCFRLKNYNELQPVSLTDDDFLKILNGLGERKGLIVKIVDIFDFNGSWLPGLHRFVGNNDILLIANKADLLPKSVKQQKLVNWMKQEAKKLGLKPIDILTVSAHKGTGIDEAMALIDKYRKGQDVYVVGSTNVGKSTFINRIIKQATGQSDIITTSHFPGTTLDIIEIPLDDKRSLYDTPGIINHHQLAHYLNPADLKMIMPKKELKPRVFQLNAEQTLYIGGLARFDFIKGDRSSFTAHVANDLGIHRTKLENADALYEQHLGGMLAPPSAEYKEDFPELVRHEFRVKDSKTDIVFSGLGWITVQHPNVVIAAYAPKGVEVILRPSLI</sequence>
<proteinExistence type="predicted"/>
<name>A0A098EP00_9BACL</name>
<feature type="domain" description="CP-type G" evidence="1">
    <location>
        <begin position="60"/>
        <end position="223"/>
    </location>
</feature>
<dbReference type="InterPro" id="IPR019988">
    <property type="entry name" value="GTP-bd_ribosome_bgen_YqeH"/>
</dbReference>
<organism evidence="2 3">
    <name type="scientific">Planococcus massiliensis</name>
    <dbReference type="NCBI Taxonomy" id="1499687"/>
    <lineage>
        <taxon>Bacteria</taxon>
        <taxon>Bacillati</taxon>
        <taxon>Bacillota</taxon>
        <taxon>Bacilli</taxon>
        <taxon>Bacillales</taxon>
        <taxon>Caryophanaceae</taxon>
        <taxon>Planococcus</taxon>
    </lineage>
</organism>
<dbReference type="CDD" id="cd01855">
    <property type="entry name" value="YqeH"/>
    <property type="match status" value="1"/>
</dbReference>
<dbReference type="EMBL" id="CCXS01000001">
    <property type="protein sequence ID" value="CEG23026.1"/>
    <property type="molecule type" value="Genomic_DNA"/>
</dbReference>
<dbReference type="PANTHER" id="PTHR46434:SF1">
    <property type="entry name" value="GENETIC INTERACTOR OF PROHIBITINS 3, MITOCHONDRIAL"/>
    <property type="match status" value="1"/>
</dbReference>
<dbReference type="SUPFAM" id="SSF52540">
    <property type="entry name" value="P-loop containing nucleoside triphosphate hydrolases"/>
    <property type="match status" value="1"/>
</dbReference>
<dbReference type="GO" id="GO:0005525">
    <property type="term" value="F:GTP binding"/>
    <property type="evidence" value="ECO:0007669"/>
    <property type="project" value="InterPro"/>
</dbReference>
<dbReference type="STRING" id="1499687.BN1080_01965"/>
<dbReference type="InterPro" id="IPR006073">
    <property type="entry name" value="GTP-bd"/>
</dbReference>
<gene>
    <name evidence="2" type="primary">der_3</name>
    <name evidence="2" type="ORF">BN1080_01965</name>
</gene>
<dbReference type="InterPro" id="IPR050896">
    <property type="entry name" value="Mito_lipid_metab_GTPase"/>
</dbReference>
<dbReference type="InterPro" id="IPR030378">
    <property type="entry name" value="G_CP_dom"/>
</dbReference>
<dbReference type="Pfam" id="PF21516">
    <property type="entry name" value="YqeH-like_C"/>
    <property type="match status" value="1"/>
</dbReference>
<evidence type="ECO:0000313" key="3">
    <source>
        <dbReference type="Proteomes" id="UP000043699"/>
    </source>
</evidence>
<reference evidence="2 3" key="1">
    <citation type="submission" date="2014-09" db="EMBL/GenBank/DDBJ databases">
        <authorList>
            <person name="Urmite Genomes Urmite Genomes"/>
        </authorList>
    </citation>
    <scope>NUCLEOTIDE SEQUENCE [LARGE SCALE GENOMIC DNA]</scope>
    <source>
        <strain evidence="2 3">ES2</strain>
    </source>
</reference>
<dbReference type="AlphaFoldDB" id="A0A098EP00"/>
<dbReference type="InterPro" id="IPR048422">
    <property type="entry name" value="NOA1/YqeH-like_C"/>
</dbReference>
<keyword evidence="3" id="KW-1185">Reference proteome</keyword>
<evidence type="ECO:0000313" key="2">
    <source>
        <dbReference type="EMBL" id="CEG23026.1"/>
    </source>
</evidence>
<dbReference type="Proteomes" id="UP000043699">
    <property type="component" value="Unassembled WGS sequence"/>
</dbReference>
<dbReference type="PROSITE" id="PS51721">
    <property type="entry name" value="G_CP"/>
    <property type="match status" value="1"/>
</dbReference>
<accession>A0A098EP00</accession>
<dbReference type="PANTHER" id="PTHR46434">
    <property type="entry name" value="GENETIC INTERACTOR OF PROHIBITINS 3, MITOCHONDRIAL"/>
    <property type="match status" value="1"/>
</dbReference>
<dbReference type="RefSeq" id="WP_052651820.1">
    <property type="nucleotide sequence ID" value="NZ_CCXS01000001.1"/>
</dbReference>
<dbReference type="Pfam" id="PF01926">
    <property type="entry name" value="MMR_HSR1"/>
    <property type="match status" value="1"/>
</dbReference>
<evidence type="ECO:0000259" key="1">
    <source>
        <dbReference type="PROSITE" id="PS51721"/>
    </source>
</evidence>
<dbReference type="InterPro" id="IPR027417">
    <property type="entry name" value="P-loop_NTPase"/>
</dbReference>
<dbReference type="OrthoDB" id="9773841at2"/>
<dbReference type="NCBIfam" id="TIGR03597">
    <property type="entry name" value="GTPase_YqeH"/>
    <property type="match status" value="1"/>
</dbReference>
<protein>
    <submittedName>
        <fullName evidence="2">GTPase Der</fullName>
    </submittedName>
</protein>